<evidence type="ECO:0000313" key="2">
    <source>
        <dbReference type="EMBL" id="MFD1050919.1"/>
    </source>
</evidence>
<dbReference type="SUPFAM" id="SSF51726">
    <property type="entry name" value="UROD/MetE-like"/>
    <property type="match status" value="1"/>
</dbReference>
<dbReference type="InterPro" id="IPR000257">
    <property type="entry name" value="Uroporphyrinogen_deCOase"/>
</dbReference>
<evidence type="ECO:0000313" key="3">
    <source>
        <dbReference type="Proteomes" id="UP001597045"/>
    </source>
</evidence>
<accession>A0ABW3MNP4</accession>
<comment type="caution">
    <text evidence="2">The sequence shown here is derived from an EMBL/GenBank/DDBJ whole genome shotgun (WGS) entry which is preliminary data.</text>
</comment>
<dbReference type="Gene3D" id="3.20.20.210">
    <property type="match status" value="1"/>
</dbReference>
<gene>
    <name evidence="2" type="ORF">ACFQ1S_38040</name>
</gene>
<feature type="non-terminal residue" evidence="2">
    <location>
        <position position="157"/>
    </location>
</feature>
<dbReference type="Proteomes" id="UP001597045">
    <property type="component" value="Unassembled WGS sequence"/>
</dbReference>
<dbReference type="EMBL" id="JBHTIS010003196">
    <property type="protein sequence ID" value="MFD1050919.1"/>
    <property type="molecule type" value="Genomic_DNA"/>
</dbReference>
<feature type="domain" description="Uroporphyrinogen decarboxylase (URO-D)" evidence="1">
    <location>
        <begin position="57"/>
        <end position="73"/>
    </location>
</feature>
<dbReference type="PANTHER" id="PTHR21091:SF169">
    <property type="entry name" value="UROPORPHYRINOGEN DECARBOXYLASE"/>
    <property type="match status" value="1"/>
</dbReference>
<protein>
    <submittedName>
        <fullName evidence="2">Uroporphyrinogen decarboxylase family protein</fullName>
    </submittedName>
</protein>
<evidence type="ECO:0000259" key="1">
    <source>
        <dbReference type="PROSITE" id="PS00907"/>
    </source>
</evidence>
<proteinExistence type="predicted"/>
<reference evidence="3" key="1">
    <citation type="journal article" date="2019" name="Int. J. Syst. Evol. Microbiol.">
        <title>The Global Catalogue of Microorganisms (GCM) 10K type strain sequencing project: providing services to taxonomists for standard genome sequencing and annotation.</title>
        <authorList>
            <consortium name="The Broad Institute Genomics Platform"/>
            <consortium name="The Broad Institute Genome Sequencing Center for Infectious Disease"/>
            <person name="Wu L."/>
            <person name="Ma J."/>
        </authorList>
    </citation>
    <scope>NUCLEOTIDE SEQUENCE [LARGE SCALE GENOMIC DNA]</scope>
    <source>
        <strain evidence="3">JCM 31486</strain>
    </source>
</reference>
<keyword evidence="3" id="KW-1185">Reference proteome</keyword>
<sequence>MTVTLDVLGKSGLRDVLSRHVDSGRIPGLVALVSRGEETYVEAIGILVRELGEIPLIGFAGAPFTLASYLIEGGPSRNHERTKALMKSAPEVWHALLGRIADYTLAFLNAQVAAGIDAMQLFDSWAGALSERDYREYVFPHSQKVLAGLAYAGIPRI</sequence>
<name>A0ABW3MNP4_9PSEU</name>
<organism evidence="2 3">
    <name type="scientific">Kibdelosporangium lantanae</name>
    <dbReference type="NCBI Taxonomy" id="1497396"/>
    <lineage>
        <taxon>Bacteria</taxon>
        <taxon>Bacillati</taxon>
        <taxon>Actinomycetota</taxon>
        <taxon>Actinomycetes</taxon>
        <taxon>Pseudonocardiales</taxon>
        <taxon>Pseudonocardiaceae</taxon>
        <taxon>Kibdelosporangium</taxon>
    </lineage>
</organism>
<dbReference type="PANTHER" id="PTHR21091">
    <property type="entry name" value="METHYLTETRAHYDROFOLATE:HOMOCYSTEINE METHYLTRANSFERASE RELATED"/>
    <property type="match status" value="1"/>
</dbReference>
<dbReference type="PROSITE" id="PS00907">
    <property type="entry name" value="UROD_2"/>
    <property type="match status" value="1"/>
</dbReference>
<dbReference type="InterPro" id="IPR038071">
    <property type="entry name" value="UROD/MetE-like_sf"/>
</dbReference>
<dbReference type="Pfam" id="PF01208">
    <property type="entry name" value="URO-D"/>
    <property type="match status" value="1"/>
</dbReference>